<accession>W1NWD0</accession>
<evidence type="ECO:0000256" key="1">
    <source>
        <dbReference type="ARBA" id="ARBA00004370"/>
    </source>
</evidence>
<dbReference type="eggNOG" id="KOG3065">
    <property type="taxonomic scope" value="Eukaryota"/>
</dbReference>
<evidence type="ECO:0000256" key="2">
    <source>
        <dbReference type="ARBA" id="ARBA00009480"/>
    </source>
</evidence>
<name>W1NWD0_AMBTC</name>
<organism evidence="8 9">
    <name type="scientific">Amborella trichopoda</name>
    <dbReference type="NCBI Taxonomy" id="13333"/>
    <lineage>
        <taxon>Eukaryota</taxon>
        <taxon>Viridiplantae</taxon>
        <taxon>Streptophyta</taxon>
        <taxon>Embryophyta</taxon>
        <taxon>Tracheophyta</taxon>
        <taxon>Spermatophyta</taxon>
        <taxon>Magnoliopsida</taxon>
        <taxon>Amborellales</taxon>
        <taxon>Amborellaceae</taxon>
        <taxon>Amborella</taxon>
    </lineage>
</organism>
<dbReference type="InterPro" id="IPR044766">
    <property type="entry name" value="NPSN/SNAP25-like_N_SNARE"/>
</dbReference>
<feature type="domain" description="T-SNARE coiled-coil homology" evidence="7">
    <location>
        <begin position="347"/>
        <end position="409"/>
    </location>
</feature>
<dbReference type="SUPFAM" id="SSF58038">
    <property type="entry name" value="SNARE fusion complex"/>
    <property type="match status" value="2"/>
</dbReference>
<dbReference type="OMA" id="EMAIDMG"/>
<feature type="region of interest" description="Disordered" evidence="6">
    <location>
        <begin position="298"/>
        <end position="342"/>
    </location>
</feature>
<dbReference type="Proteomes" id="UP000017836">
    <property type="component" value="Unassembled WGS sequence"/>
</dbReference>
<dbReference type="GO" id="GO:0016192">
    <property type="term" value="P:vesicle-mediated transport"/>
    <property type="evidence" value="ECO:0007669"/>
    <property type="project" value="UniProtKB-ARBA"/>
</dbReference>
<evidence type="ECO:0000256" key="3">
    <source>
        <dbReference type="ARBA" id="ARBA00022448"/>
    </source>
</evidence>
<dbReference type="Gene3D" id="1.20.5.110">
    <property type="match status" value="2"/>
</dbReference>
<feature type="compositionally biased region" description="Basic and acidic residues" evidence="6">
    <location>
        <begin position="301"/>
        <end position="320"/>
    </location>
</feature>
<evidence type="ECO:0000256" key="5">
    <source>
        <dbReference type="ARBA" id="ARBA00023136"/>
    </source>
</evidence>
<feature type="compositionally biased region" description="Low complexity" evidence="6">
    <location>
        <begin position="65"/>
        <end position="80"/>
    </location>
</feature>
<keyword evidence="3" id="KW-0813">Transport</keyword>
<dbReference type="GO" id="GO:0005886">
    <property type="term" value="C:plasma membrane"/>
    <property type="evidence" value="ECO:0000318"/>
    <property type="project" value="GO_Central"/>
</dbReference>
<dbReference type="AlphaFoldDB" id="W1NWD0"/>
<dbReference type="FunFam" id="1.20.5.110:FF:000031">
    <property type="entry name" value="SNAP25 homologous protein SNAP33"/>
    <property type="match status" value="1"/>
</dbReference>
<reference evidence="9" key="1">
    <citation type="journal article" date="2013" name="Science">
        <title>The Amborella genome and the evolution of flowering plants.</title>
        <authorList>
            <consortium name="Amborella Genome Project"/>
        </authorList>
    </citation>
    <scope>NUCLEOTIDE SEQUENCE [LARGE SCALE GENOMIC DNA]</scope>
</reference>
<dbReference type="PANTHER" id="PTHR19305">
    <property type="entry name" value="SYNAPTOSOMAL ASSOCIATED PROTEIN"/>
    <property type="match status" value="1"/>
</dbReference>
<evidence type="ECO:0000313" key="8">
    <source>
        <dbReference type="EMBL" id="ERM99932.1"/>
    </source>
</evidence>
<feature type="region of interest" description="Disordered" evidence="6">
    <location>
        <begin position="1"/>
        <end position="115"/>
    </location>
</feature>
<evidence type="ECO:0000259" key="7">
    <source>
        <dbReference type="PROSITE" id="PS50192"/>
    </source>
</evidence>
<dbReference type="InterPro" id="IPR000727">
    <property type="entry name" value="T_SNARE_dom"/>
</dbReference>
<evidence type="ECO:0000313" key="9">
    <source>
        <dbReference type="Proteomes" id="UP000017836"/>
    </source>
</evidence>
<dbReference type="CDD" id="cd15841">
    <property type="entry name" value="SNARE_Qc"/>
    <property type="match status" value="1"/>
</dbReference>
<dbReference type="GO" id="GO:0005484">
    <property type="term" value="F:SNAP receptor activity"/>
    <property type="evidence" value="ECO:0007669"/>
    <property type="project" value="InterPro"/>
</dbReference>
<keyword evidence="4" id="KW-0653">Protein transport</keyword>
<dbReference type="GO" id="GO:0031201">
    <property type="term" value="C:SNARE complex"/>
    <property type="evidence" value="ECO:0007669"/>
    <property type="project" value="InterPro"/>
</dbReference>
<comment type="similarity">
    <text evidence="2">Belongs to the SNAP-25 family.</text>
</comment>
<dbReference type="Gramene" id="ERM99932">
    <property type="protein sequence ID" value="ERM99932"/>
    <property type="gene ID" value="AMTR_s00110p00096490"/>
</dbReference>
<dbReference type="STRING" id="13333.W1NWD0"/>
<dbReference type="SMART" id="SM00397">
    <property type="entry name" value="t_SNARE"/>
    <property type="match status" value="2"/>
</dbReference>
<dbReference type="HOGENOM" id="CLU_626066_0_0_1"/>
<dbReference type="PANTHER" id="PTHR19305:SF9">
    <property type="entry name" value="SYNAPTOSOMAL-ASSOCIATED PROTEIN 29"/>
    <property type="match status" value="1"/>
</dbReference>
<evidence type="ECO:0000256" key="4">
    <source>
        <dbReference type="ARBA" id="ARBA00022927"/>
    </source>
</evidence>
<keyword evidence="5" id="KW-0472">Membrane</keyword>
<sequence>MSRPTSRTPPKPRVFKHSSGDFGSSNPFDSDSESDSKPPRTSSAPVLDKFSKNPFDDDDAHLKGRGSSSTNSKTSSLSRNPFSDGEEDHETPSIPKKANHRTPKSDESSYRIRGGKFVSHVKDKALSVGESAMKTAEKLKESSVLQAQKITAKKTKGEINLNPDFDIQNREQLFDEGERNSSSTTGFSIARNHYKNDFRDSGGLENQTVEELEKYAVYKSEETTTTVNNCLKIAGEMKEDATRTLITLHQQGEQIHRTHLVAADIDHDLSKGEKLLGSLGGIFSKTWKPKKTRAIMGPTIVRDDSFKRRGNHLEQRERLGLSHSPKGRSSSHQRSSAPPGSAFEQIELQKGKQDDALSDLSNMLGELKDMALDMGSEIEGQNKALDNLNDDVDELGFRVKNANLRGRHLLRNAGKPFSMSLCIHRTYNRILKEQLGVS</sequence>
<gene>
    <name evidence="8" type="ORF">AMTR_s00110p00096490</name>
</gene>
<protein>
    <recommendedName>
        <fullName evidence="7">t-SNARE coiled-coil homology domain-containing protein</fullName>
    </recommendedName>
</protein>
<dbReference type="EMBL" id="KI394965">
    <property type="protein sequence ID" value="ERM99932.1"/>
    <property type="molecule type" value="Genomic_DNA"/>
</dbReference>
<proteinExistence type="inferred from homology"/>
<dbReference type="GO" id="GO:0015031">
    <property type="term" value="P:protein transport"/>
    <property type="evidence" value="ECO:0007669"/>
    <property type="project" value="UniProtKB-KW"/>
</dbReference>
<evidence type="ECO:0000256" key="6">
    <source>
        <dbReference type="SAM" id="MobiDB-lite"/>
    </source>
</evidence>
<dbReference type="CDD" id="cd15861">
    <property type="entry name" value="SNARE_SNAP25N_23N_29N_SEC9N"/>
    <property type="match status" value="1"/>
</dbReference>
<keyword evidence="9" id="KW-1185">Reference proteome</keyword>
<comment type="subcellular location">
    <subcellularLocation>
        <location evidence="1">Membrane</location>
    </subcellularLocation>
</comment>
<dbReference type="PROSITE" id="PS50192">
    <property type="entry name" value="T_SNARE"/>
    <property type="match status" value="1"/>
</dbReference>